<feature type="transmembrane region" description="Helical" evidence="1">
    <location>
        <begin position="298"/>
        <end position="319"/>
    </location>
</feature>
<keyword evidence="4" id="KW-0808">Transferase</keyword>
<evidence type="ECO:0000313" key="5">
    <source>
        <dbReference type="Proteomes" id="UP000638043"/>
    </source>
</evidence>
<comment type="caution">
    <text evidence="4">The sequence shown here is derived from an EMBL/GenBank/DDBJ whole genome shotgun (WGS) entry which is preliminary data.</text>
</comment>
<proteinExistence type="predicted"/>
<dbReference type="Proteomes" id="UP000638043">
    <property type="component" value="Unassembled WGS sequence"/>
</dbReference>
<keyword evidence="1" id="KW-0472">Membrane</keyword>
<feature type="transmembrane region" description="Helical" evidence="1">
    <location>
        <begin position="174"/>
        <end position="194"/>
    </location>
</feature>
<evidence type="ECO:0000259" key="2">
    <source>
        <dbReference type="Pfam" id="PF01757"/>
    </source>
</evidence>
<keyword evidence="4" id="KW-0012">Acyltransferase</keyword>
<dbReference type="PANTHER" id="PTHR23028:SF53">
    <property type="entry name" value="ACYL_TRANSF_3 DOMAIN-CONTAINING PROTEIN"/>
    <property type="match status" value="1"/>
</dbReference>
<evidence type="ECO:0000313" key="4">
    <source>
        <dbReference type="EMBL" id="GGO66258.1"/>
    </source>
</evidence>
<organism evidence="4 5">
    <name type="scientific">Microbacterium nanhaiense</name>
    <dbReference type="NCBI Taxonomy" id="1301026"/>
    <lineage>
        <taxon>Bacteria</taxon>
        <taxon>Bacillati</taxon>
        <taxon>Actinomycetota</taxon>
        <taxon>Actinomycetes</taxon>
        <taxon>Micrococcales</taxon>
        <taxon>Microbacteriaceae</taxon>
        <taxon>Microbacterium</taxon>
    </lineage>
</organism>
<dbReference type="PANTHER" id="PTHR23028">
    <property type="entry name" value="ACETYLTRANSFERASE"/>
    <property type="match status" value="1"/>
</dbReference>
<gene>
    <name evidence="4" type="ORF">GCM10010910_25310</name>
</gene>
<name>A0ABQ2N2M9_9MICO</name>
<feature type="transmembrane region" description="Helical" evidence="1">
    <location>
        <begin position="259"/>
        <end position="277"/>
    </location>
</feature>
<dbReference type="Pfam" id="PF19040">
    <property type="entry name" value="SGNH"/>
    <property type="match status" value="1"/>
</dbReference>
<sequence length="677" mass="73647">MSDVPAKRLDIQGLRALAVLLVVVYHLWPSRLTGGYIGVDVFFVISGYLITAHLLSEVDRTGTVSLTRFWARRIRRLLPAAFLVIGASLAIAYFVLPSSVLTQNLSEIGAASVYVLNWLLAFNAVDYLAAENAPSLVQHYWSLSVEEQFYIVWPLLILLALAFGKLLRVESRRTVIGVTLAVVFVASLTYSVWMTSSNPGIAYFATPTRAWEFAVGGLLAFAPATFRLDASRASHVILSWASLVAIVGSAYVFDASTAFPGYIALIPVAGTAALIVLGDSANVWSPQYLARHGFVQMLGDTSYAIYLWHWPLIVALPHLTGKPIGLKWGMAILGATVLLSLLTQRFVEEPFRTASGPLRLRRTAYSMMAIGMAAVVGVAAVGASNLQRSYEEAKSGINTAMYAAEGCYGAYALINDCDNPYSSTSLTNPAFAAVDKDSWGRNDPGEKACIKTYPSNLPARDCTFGEGTTTVAFVGDSHAGHLLEPMKKVAEENGWRLRVYILGGCSTFEDQFTIDGLQNPQTIKNVEACMEWSEHVRQSILDEQPHTVIFSSMSWRRLIDPSTIAASFDEYRSSGITPVVLEDVPGMPDGVTGPACVESKLLPCDTKLKERVDPVLEAARTDGTAIVSLNDVLCDDTNCPPVIGGAIVYTDEHHLSRSFAYTLTPILLERIPALVRQ</sequence>
<protein>
    <submittedName>
        <fullName evidence="4">Acyltransferase</fullName>
    </submittedName>
</protein>
<feature type="domain" description="Acyltransferase 3" evidence="2">
    <location>
        <begin position="10"/>
        <end position="342"/>
    </location>
</feature>
<dbReference type="InterPro" id="IPR043968">
    <property type="entry name" value="SGNH"/>
</dbReference>
<feature type="transmembrane region" description="Helical" evidence="1">
    <location>
        <begin position="364"/>
        <end position="383"/>
    </location>
</feature>
<keyword evidence="5" id="KW-1185">Reference proteome</keyword>
<keyword evidence="1" id="KW-1133">Transmembrane helix</keyword>
<evidence type="ECO:0000259" key="3">
    <source>
        <dbReference type="Pfam" id="PF19040"/>
    </source>
</evidence>
<dbReference type="EMBL" id="BMMQ01000008">
    <property type="protein sequence ID" value="GGO66258.1"/>
    <property type="molecule type" value="Genomic_DNA"/>
</dbReference>
<keyword evidence="1" id="KW-0812">Transmembrane</keyword>
<dbReference type="InterPro" id="IPR050879">
    <property type="entry name" value="Acyltransferase_3"/>
</dbReference>
<evidence type="ECO:0000256" key="1">
    <source>
        <dbReference type="SAM" id="Phobius"/>
    </source>
</evidence>
<feature type="domain" description="SGNH" evidence="3">
    <location>
        <begin position="458"/>
        <end position="668"/>
    </location>
</feature>
<dbReference type="GO" id="GO:0016746">
    <property type="term" value="F:acyltransferase activity"/>
    <property type="evidence" value="ECO:0007669"/>
    <property type="project" value="UniProtKB-KW"/>
</dbReference>
<accession>A0ABQ2N2M9</accession>
<reference evidence="5" key="1">
    <citation type="journal article" date="2019" name="Int. J. Syst. Evol. Microbiol.">
        <title>The Global Catalogue of Microorganisms (GCM) 10K type strain sequencing project: providing services to taxonomists for standard genome sequencing and annotation.</title>
        <authorList>
            <consortium name="The Broad Institute Genomics Platform"/>
            <consortium name="The Broad Institute Genome Sequencing Center for Infectious Disease"/>
            <person name="Wu L."/>
            <person name="Ma J."/>
        </authorList>
    </citation>
    <scope>NUCLEOTIDE SEQUENCE [LARGE SCALE GENOMIC DNA]</scope>
    <source>
        <strain evidence="5">CGMCC 4.7181</strain>
    </source>
</reference>
<dbReference type="RefSeq" id="WP_188702431.1">
    <property type="nucleotide sequence ID" value="NZ_BMMQ01000008.1"/>
</dbReference>
<feature type="transmembrane region" description="Helical" evidence="1">
    <location>
        <begin position="233"/>
        <end position="253"/>
    </location>
</feature>
<feature type="transmembrane region" description="Helical" evidence="1">
    <location>
        <begin position="325"/>
        <end position="343"/>
    </location>
</feature>
<dbReference type="Pfam" id="PF01757">
    <property type="entry name" value="Acyl_transf_3"/>
    <property type="match status" value="1"/>
</dbReference>
<dbReference type="InterPro" id="IPR002656">
    <property type="entry name" value="Acyl_transf_3_dom"/>
</dbReference>
<feature type="transmembrane region" description="Helical" evidence="1">
    <location>
        <begin position="149"/>
        <end position="167"/>
    </location>
</feature>
<feature type="transmembrane region" description="Helical" evidence="1">
    <location>
        <begin position="34"/>
        <end position="56"/>
    </location>
</feature>
<feature type="transmembrane region" description="Helical" evidence="1">
    <location>
        <begin position="200"/>
        <end position="221"/>
    </location>
</feature>
<feature type="transmembrane region" description="Helical" evidence="1">
    <location>
        <begin position="77"/>
        <end position="96"/>
    </location>
</feature>
<feature type="transmembrane region" description="Helical" evidence="1">
    <location>
        <begin position="12"/>
        <end position="28"/>
    </location>
</feature>